<keyword evidence="2" id="KW-1185">Reference proteome</keyword>
<reference evidence="1" key="1">
    <citation type="submission" date="2021-03" db="EMBL/GenBank/DDBJ databases">
        <title>Draft genome sequence of rust myrtle Austropuccinia psidii MF-1, a brazilian biotype.</title>
        <authorList>
            <person name="Quecine M.C."/>
            <person name="Pachon D.M.R."/>
            <person name="Bonatelli M.L."/>
            <person name="Correr F.H."/>
            <person name="Franceschini L.M."/>
            <person name="Leite T.F."/>
            <person name="Margarido G.R.A."/>
            <person name="Almeida C.A."/>
            <person name="Ferrarezi J.A."/>
            <person name="Labate C.A."/>
        </authorList>
    </citation>
    <scope>NUCLEOTIDE SEQUENCE</scope>
    <source>
        <strain evidence="1">MF-1</strain>
    </source>
</reference>
<sequence>MERQEDQGEYAQEGQQRVSWNKVHRVRKKVKGLLCKDGLLYHSEAETISAVATPTKVSASRCVGKIEAQSQRMLQLRRETLAHPITQEDGREALLNVHGGCNSQMPHAEKDVVYLVTSDCGKMTSCMACHTLSYTGNFYTPGRHFTNSLPTGYFLGQVVSLNADAHPLARGNLRPISVDLLQPHPH</sequence>
<name>A0A9Q3KVM1_9BASI</name>
<comment type="caution">
    <text evidence="1">The sequence shown here is derived from an EMBL/GenBank/DDBJ whole genome shotgun (WGS) entry which is preliminary data.</text>
</comment>
<gene>
    <name evidence="1" type="ORF">O181_125850</name>
</gene>
<dbReference type="EMBL" id="AVOT02122992">
    <property type="protein sequence ID" value="MBW0586135.1"/>
    <property type="molecule type" value="Genomic_DNA"/>
</dbReference>
<dbReference type="Proteomes" id="UP000765509">
    <property type="component" value="Unassembled WGS sequence"/>
</dbReference>
<organism evidence="1 2">
    <name type="scientific">Austropuccinia psidii MF-1</name>
    <dbReference type="NCBI Taxonomy" id="1389203"/>
    <lineage>
        <taxon>Eukaryota</taxon>
        <taxon>Fungi</taxon>
        <taxon>Dikarya</taxon>
        <taxon>Basidiomycota</taxon>
        <taxon>Pucciniomycotina</taxon>
        <taxon>Pucciniomycetes</taxon>
        <taxon>Pucciniales</taxon>
        <taxon>Sphaerophragmiaceae</taxon>
        <taxon>Austropuccinia</taxon>
    </lineage>
</organism>
<dbReference type="AlphaFoldDB" id="A0A9Q3KVM1"/>
<protein>
    <submittedName>
        <fullName evidence="1">Uncharacterized protein</fullName>
    </submittedName>
</protein>
<evidence type="ECO:0000313" key="2">
    <source>
        <dbReference type="Proteomes" id="UP000765509"/>
    </source>
</evidence>
<accession>A0A9Q3KVM1</accession>
<proteinExistence type="predicted"/>
<evidence type="ECO:0000313" key="1">
    <source>
        <dbReference type="EMBL" id="MBW0586135.1"/>
    </source>
</evidence>